<evidence type="ECO:0000313" key="2">
    <source>
        <dbReference type="EMBL" id="PFH53254.1"/>
    </source>
</evidence>
<feature type="compositionally biased region" description="Low complexity" evidence="1">
    <location>
        <begin position="392"/>
        <end position="415"/>
    </location>
</feature>
<dbReference type="Proteomes" id="UP000242287">
    <property type="component" value="Unassembled WGS sequence"/>
</dbReference>
<feature type="compositionally biased region" description="Polar residues" evidence="1">
    <location>
        <begin position="768"/>
        <end position="777"/>
    </location>
</feature>
<feature type="region of interest" description="Disordered" evidence="1">
    <location>
        <begin position="310"/>
        <end position="445"/>
    </location>
</feature>
<sequence length="902" mass="97811">MLDNAPLNHPNLTPKRHRNSTLDQSRFSHSQPSSPTLPDTIHHPNPYYTVVGSPADRIISADDPENDKWSESYARSYYWSYASVSATRSSVETGKVDNKGGIASLGKSLTRKVSTKWKKAVNIDAPDERRSEIPTTGRKPPTNVSEPTHFSKHAGSATIEELSRPDFENRRGKQRIKKTSSNRYSMRISVDQTSEPKSQPQTPDTPTSFDHERLSRLSPTKLLKPISSNTSAEVTPERITSGGNKLWKLMKRISAGALRDRYHAHSHSKSTAASLSNYSEESLSHGSSSIHEAPPPVPAIPKDLFHLLGGITPSSPVSSDGHGQHRASDAQLNTSPSPPRRTKDKDRSASSPVPSLPQQRNILTRIRPISSVGMLRRRPSTSTGVSLPSEQSTLPTPASSHTTPSKSTTTSRPGTAQSSSPLSSEAPRLFSTTGRSTSSRSLRSCRSSVSSLGDLSKLPPIPNSSHAIVAQHIVPPGELSEKFDKGQNAAETVIPERMVLIQSPSPQSSLSKAQSVKAAPRGLGPFPTNVRKSRSIGGFHEHWSISRSPEVEPPSLPFPPRSRQRSGRYFEKEHSTDRNELPTRDGLDSWESEERASMGVTRNEEILTSSSTSTPPSLTLAVSYNNPSEANTLTIPGLSTFGRVTGKQVGSEHAEDSKASPELSPFLSSASQSSAGTSPSMSPVLSLRRSSSALNGGFLQTLNPSNSPPPPRPLRSPRRPSIVSKESKESKPTHVVHNKTNDDQENLTPPRPRRLLRKQPPSGGDYQHYNSSTNTDVNLTSSTMMTTTTMTNTTDRTAAATATLNTPTTSSFNSVVSPRRPRTAEPAISTGNRFRAAPIFAHATPSSKAGSPLTEEEKWEKWEHLLLRSEQAGGTLHLTLADTLGDGLLSDKFRLSAAVEDV</sequence>
<proteinExistence type="predicted"/>
<feature type="compositionally biased region" description="Basic and acidic residues" evidence="1">
    <location>
        <begin position="650"/>
        <end position="659"/>
    </location>
</feature>
<accession>A0A2A9NV56</accession>
<dbReference type="OrthoDB" id="3364707at2759"/>
<evidence type="ECO:0000313" key="3">
    <source>
        <dbReference type="Proteomes" id="UP000242287"/>
    </source>
</evidence>
<feature type="region of interest" description="Disordered" evidence="1">
    <location>
        <begin position="123"/>
        <end position="237"/>
    </location>
</feature>
<feature type="region of interest" description="Disordered" evidence="1">
    <location>
        <begin position="647"/>
        <end position="779"/>
    </location>
</feature>
<feature type="compositionally biased region" description="Low complexity" evidence="1">
    <location>
        <begin position="428"/>
        <end position="445"/>
    </location>
</feature>
<feature type="compositionally biased region" description="Polar residues" evidence="1">
    <location>
        <begin position="181"/>
        <end position="208"/>
    </location>
</feature>
<feature type="region of interest" description="Disordered" evidence="1">
    <location>
        <begin position="545"/>
        <end position="623"/>
    </location>
</feature>
<feature type="compositionally biased region" description="Pro residues" evidence="1">
    <location>
        <begin position="551"/>
        <end position="560"/>
    </location>
</feature>
<keyword evidence="3" id="KW-1185">Reference proteome</keyword>
<evidence type="ECO:0000256" key="1">
    <source>
        <dbReference type="SAM" id="MobiDB-lite"/>
    </source>
</evidence>
<feature type="compositionally biased region" description="Low complexity" evidence="1">
    <location>
        <begin position="607"/>
        <end position="620"/>
    </location>
</feature>
<feature type="region of interest" description="Disordered" evidence="1">
    <location>
        <begin position="269"/>
        <end position="298"/>
    </location>
</feature>
<dbReference type="STRING" id="703135.A0A2A9NV56"/>
<feature type="compositionally biased region" description="Polar residues" evidence="1">
    <location>
        <begin position="21"/>
        <end position="37"/>
    </location>
</feature>
<feature type="compositionally biased region" description="Polar residues" evidence="1">
    <location>
        <begin position="688"/>
        <end position="701"/>
    </location>
</feature>
<name>A0A2A9NV56_9AGAR</name>
<organism evidence="2 3">
    <name type="scientific">Amanita thiersii Skay4041</name>
    <dbReference type="NCBI Taxonomy" id="703135"/>
    <lineage>
        <taxon>Eukaryota</taxon>
        <taxon>Fungi</taxon>
        <taxon>Dikarya</taxon>
        <taxon>Basidiomycota</taxon>
        <taxon>Agaricomycotina</taxon>
        <taxon>Agaricomycetes</taxon>
        <taxon>Agaricomycetidae</taxon>
        <taxon>Agaricales</taxon>
        <taxon>Pluteineae</taxon>
        <taxon>Amanitaceae</taxon>
        <taxon>Amanita</taxon>
    </lineage>
</organism>
<feature type="compositionally biased region" description="Polar residues" evidence="1">
    <location>
        <begin position="349"/>
        <end position="362"/>
    </location>
</feature>
<feature type="compositionally biased region" description="Low complexity" evidence="1">
    <location>
        <begin position="664"/>
        <end position="683"/>
    </location>
</feature>
<reference evidence="2 3" key="1">
    <citation type="submission" date="2014-02" db="EMBL/GenBank/DDBJ databases">
        <title>Transposable element dynamics among asymbiotic and ectomycorrhizal Amanita fungi.</title>
        <authorList>
            <consortium name="DOE Joint Genome Institute"/>
            <person name="Hess J."/>
            <person name="Skrede I."/>
            <person name="Wolfe B."/>
            <person name="LaButti K."/>
            <person name="Ohm R.A."/>
            <person name="Grigoriev I.V."/>
            <person name="Pringle A."/>
        </authorList>
    </citation>
    <scope>NUCLEOTIDE SEQUENCE [LARGE SCALE GENOMIC DNA]</scope>
    <source>
        <strain evidence="2 3">SKay4041</strain>
    </source>
</reference>
<feature type="compositionally biased region" description="Basic and acidic residues" evidence="1">
    <location>
        <begin position="568"/>
        <end position="596"/>
    </location>
</feature>
<protein>
    <submittedName>
        <fullName evidence="2">Uncharacterized protein</fullName>
    </submittedName>
</protein>
<feature type="compositionally biased region" description="Polar residues" evidence="1">
    <location>
        <begin position="380"/>
        <end position="391"/>
    </location>
</feature>
<gene>
    <name evidence="2" type="ORF">AMATHDRAFT_1327</name>
</gene>
<feature type="compositionally biased region" description="Low complexity" evidence="1">
    <location>
        <begin position="269"/>
        <end position="289"/>
    </location>
</feature>
<dbReference type="AlphaFoldDB" id="A0A2A9NV56"/>
<feature type="region of interest" description="Disordered" evidence="1">
    <location>
        <begin position="1"/>
        <end position="45"/>
    </location>
</feature>
<dbReference type="EMBL" id="KZ301974">
    <property type="protein sequence ID" value="PFH53254.1"/>
    <property type="molecule type" value="Genomic_DNA"/>
</dbReference>
<feature type="compositionally biased region" description="Basic and acidic residues" evidence="1">
    <location>
        <begin position="161"/>
        <end position="171"/>
    </location>
</feature>